<feature type="transmembrane region" description="Helical" evidence="2">
    <location>
        <begin position="178"/>
        <end position="202"/>
    </location>
</feature>
<feature type="transmembrane region" description="Helical" evidence="2">
    <location>
        <begin position="222"/>
        <end position="238"/>
    </location>
</feature>
<dbReference type="PANTHER" id="PTHR36927">
    <property type="entry name" value="BLR4337 PROTEIN"/>
    <property type="match status" value="1"/>
</dbReference>
<dbReference type="PANTHER" id="PTHR36927:SF4">
    <property type="entry name" value="BLR5718 PROTEIN"/>
    <property type="match status" value="1"/>
</dbReference>
<feature type="transmembrane region" description="Helical" evidence="2">
    <location>
        <begin position="138"/>
        <end position="157"/>
    </location>
</feature>
<dbReference type="OrthoDB" id="4141464at2759"/>
<evidence type="ECO:0000256" key="2">
    <source>
        <dbReference type="SAM" id="Phobius"/>
    </source>
</evidence>
<protein>
    <recommendedName>
        <fullName evidence="5">Acyltransferase 3 domain-containing protein</fullName>
    </recommendedName>
</protein>
<evidence type="ECO:0000313" key="3">
    <source>
        <dbReference type="EMBL" id="KJA26660.1"/>
    </source>
</evidence>
<name>A0A0D2Q538_HYPSF</name>
<reference evidence="4" key="1">
    <citation type="submission" date="2014-04" db="EMBL/GenBank/DDBJ databases">
        <title>Evolutionary Origins and Diversification of the Mycorrhizal Mutualists.</title>
        <authorList>
            <consortium name="DOE Joint Genome Institute"/>
            <consortium name="Mycorrhizal Genomics Consortium"/>
            <person name="Kohler A."/>
            <person name="Kuo A."/>
            <person name="Nagy L.G."/>
            <person name="Floudas D."/>
            <person name="Copeland A."/>
            <person name="Barry K.W."/>
            <person name="Cichocki N."/>
            <person name="Veneault-Fourrey C."/>
            <person name="LaButti K."/>
            <person name="Lindquist E.A."/>
            <person name="Lipzen A."/>
            <person name="Lundell T."/>
            <person name="Morin E."/>
            <person name="Murat C."/>
            <person name="Riley R."/>
            <person name="Ohm R."/>
            <person name="Sun H."/>
            <person name="Tunlid A."/>
            <person name="Henrissat B."/>
            <person name="Grigoriev I.V."/>
            <person name="Hibbett D.S."/>
            <person name="Martin F."/>
        </authorList>
    </citation>
    <scope>NUCLEOTIDE SEQUENCE [LARGE SCALE GENOMIC DNA]</scope>
    <source>
        <strain evidence="4">FD-334 SS-4</strain>
    </source>
</reference>
<evidence type="ECO:0000313" key="4">
    <source>
        <dbReference type="Proteomes" id="UP000054270"/>
    </source>
</evidence>
<dbReference type="OMA" id="ITIGNCF"/>
<keyword evidence="2" id="KW-0472">Membrane</keyword>
<feature type="transmembrane region" description="Helical" evidence="2">
    <location>
        <begin position="305"/>
        <end position="328"/>
    </location>
</feature>
<feature type="region of interest" description="Disordered" evidence="1">
    <location>
        <begin position="1"/>
        <end position="24"/>
    </location>
</feature>
<dbReference type="InterPro" id="IPR050623">
    <property type="entry name" value="Glucan_succinyl_AcylTrfase"/>
</dbReference>
<proteinExistence type="predicted"/>
<keyword evidence="2" id="KW-1133">Transmembrane helix</keyword>
<dbReference type="Proteomes" id="UP000054270">
    <property type="component" value="Unassembled WGS sequence"/>
</dbReference>
<feature type="transmembrane region" description="Helical" evidence="2">
    <location>
        <begin position="250"/>
        <end position="271"/>
    </location>
</feature>
<organism evidence="3 4">
    <name type="scientific">Hypholoma sublateritium (strain FD-334 SS-4)</name>
    <dbReference type="NCBI Taxonomy" id="945553"/>
    <lineage>
        <taxon>Eukaryota</taxon>
        <taxon>Fungi</taxon>
        <taxon>Dikarya</taxon>
        <taxon>Basidiomycota</taxon>
        <taxon>Agaricomycotina</taxon>
        <taxon>Agaricomycetes</taxon>
        <taxon>Agaricomycetidae</taxon>
        <taxon>Agaricales</taxon>
        <taxon>Agaricineae</taxon>
        <taxon>Strophariaceae</taxon>
        <taxon>Hypholoma</taxon>
    </lineage>
</organism>
<evidence type="ECO:0008006" key="5">
    <source>
        <dbReference type="Google" id="ProtNLM"/>
    </source>
</evidence>
<dbReference type="AlphaFoldDB" id="A0A0D2Q538"/>
<feature type="transmembrane region" description="Helical" evidence="2">
    <location>
        <begin position="81"/>
        <end position="99"/>
    </location>
</feature>
<feature type="transmembrane region" description="Helical" evidence="2">
    <location>
        <begin position="370"/>
        <end position="391"/>
    </location>
</feature>
<sequence>MITNNETTPLLGEPSATGQSSSARNSSNRIHFVDNLRAVLTVLLIFHHAAIFSARDSIRKPNYQNSNLLPLALFITTNKSFLYQSFFFVSGYSIHLALASKSDLTFFVSRTLKTGVPALIWLRFRSVLGTRQAEGPGSYVFTLLLFDYIYLSIRFAGRKWPAISLSRLEAQIKASHRKVLALTALSFILVTGITIGNCFHLRLIPFIYRRYYPFEFPGFGNPVAYIIAYIAGVNFPIVKRYILTSRVRVAVGYLVGSESAAYITLGIAQHLCSDIWEFIKPTFNDEGARYFDNPGLNLQTIFFSLWSPLAFFLITISLVSVFACAPALQKKWGVLTEHTYLQTFIHMIPIALAGHLLSKWSVTDIPVVKAVISASCGVIISWALAIVFVLVRRRYSKHISKEDVQTTVRNGSDIEAIGS</sequence>
<accession>A0A0D2Q538</accession>
<keyword evidence="2" id="KW-0812">Transmembrane</keyword>
<evidence type="ECO:0000256" key="1">
    <source>
        <dbReference type="SAM" id="MobiDB-lite"/>
    </source>
</evidence>
<gene>
    <name evidence="3" type="ORF">HYPSUDRAFT_36378</name>
</gene>
<feature type="transmembrane region" description="Helical" evidence="2">
    <location>
        <begin position="340"/>
        <end position="358"/>
    </location>
</feature>
<keyword evidence="4" id="KW-1185">Reference proteome</keyword>
<dbReference type="EMBL" id="KN817527">
    <property type="protein sequence ID" value="KJA26660.1"/>
    <property type="molecule type" value="Genomic_DNA"/>
</dbReference>